<name>A0AAE7MLN6_9BBAC</name>
<reference evidence="2" key="1">
    <citation type="journal article" date="2020" name="Viruses">
        <title>Genome Analysis of a Novel Clade b Betabaculovirus Isolated from the Legume Pest Matsumuraeses phaseoli (Lepidoptera: Tortricidae).</title>
        <authorList>
            <person name="Shu R."/>
            <person name="Meng Q."/>
            <person name="Miao L."/>
            <person name="Liang H."/>
            <person name="Chen J."/>
            <person name="Xu Y."/>
            <person name="Cheng L."/>
            <person name="Jin W."/>
            <person name="Qin Q."/>
            <person name="Zhang H."/>
        </authorList>
    </citation>
    <scope>NUCLEOTIDE SEQUENCE</scope>
    <source>
        <strain evidence="2">IOZ01</strain>
    </source>
</reference>
<evidence type="ECO:0000313" key="3">
    <source>
        <dbReference type="Proteomes" id="UP000829694"/>
    </source>
</evidence>
<feature type="transmembrane region" description="Helical" evidence="1">
    <location>
        <begin position="34"/>
        <end position="55"/>
    </location>
</feature>
<sequence length="60" mass="6955">MYIYIAVWFLIIVDINNAAPIMTKEDYQQASLIINSVSCLLQLLETFLVLIFALYKIKTK</sequence>
<protein>
    <submittedName>
        <fullName evidence="2">Maph119</fullName>
    </submittedName>
</protein>
<proteinExistence type="predicted"/>
<keyword evidence="3" id="KW-1185">Reference proteome</keyword>
<dbReference type="RefSeq" id="YP_010800837.1">
    <property type="nucleotide sequence ID" value="NC_076905.1"/>
</dbReference>
<organism evidence="2 3">
    <name type="scientific">Matsumuraeses phaseoli granulovirus</name>
    <dbReference type="NCBI Taxonomy" id="2760664"/>
    <lineage>
        <taxon>Viruses</taxon>
        <taxon>Viruses incertae sedis</taxon>
        <taxon>Naldaviricetes</taxon>
        <taxon>Lefavirales</taxon>
        <taxon>Baculoviridae</taxon>
        <taxon>Betabaculovirus</taxon>
        <taxon>Betabaculovirus maphaseoli</taxon>
    </lineage>
</organism>
<keyword evidence="1" id="KW-0812">Transmembrane</keyword>
<dbReference type="KEGG" id="vg:80539483"/>
<keyword evidence="1" id="KW-0472">Membrane</keyword>
<evidence type="ECO:0000256" key="1">
    <source>
        <dbReference type="SAM" id="Phobius"/>
    </source>
</evidence>
<accession>A0AAE7MLN6</accession>
<gene>
    <name evidence="2" type="primary">Maph119</name>
    <name evidence="2" type="ORF">H4Q86_119</name>
</gene>
<dbReference type="EMBL" id="MT844067">
    <property type="protein sequence ID" value="QOD40082.1"/>
    <property type="molecule type" value="Genomic_DNA"/>
</dbReference>
<keyword evidence="1" id="KW-1133">Transmembrane helix</keyword>
<dbReference type="Proteomes" id="UP000829694">
    <property type="component" value="Segment"/>
</dbReference>
<evidence type="ECO:0000313" key="2">
    <source>
        <dbReference type="EMBL" id="QOD40082.1"/>
    </source>
</evidence>
<dbReference type="GeneID" id="80539483"/>